<feature type="binding site" evidence="7">
    <location>
        <position position="149"/>
    </location>
    <ligand>
        <name>FMN</name>
        <dbReference type="ChEBI" id="CHEBI:58210"/>
    </ligand>
</feature>
<evidence type="ECO:0000256" key="6">
    <source>
        <dbReference type="PIRSR" id="PIRSR000138-1"/>
    </source>
</evidence>
<dbReference type="PANTHER" id="PTHR10578:SF107">
    <property type="entry name" value="2-HYDROXYACID OXIDASE 1"/>
    <property type="match status" value="1"/>
</dbReference>
<dbReference type="Pfam" id="PF01070">
    <property type="entry name" value="FMN_dh"/>
    <property type="match status" value="1"/>
</dbReference>
<dbReference type="PANTHER" id="PTHR10578">
    <property type="entry name" value="S -2-HYDROXY-ACID OXIDASE-RELATED"/>
    <property type="match status" value="1"/>
</dbReference>
<accession>A0A538S789</accession>
<evidence type="ECO:0000256" key="2">
    <source>
        <dbReference type="ARBA" id="ARBA00022630"/>
    </source>
</evidence>
<feature type="binding site" evidence="7">
    <location>
        <begin position="349"/>
        <end position="350"/>
    </location>
    <ligand>
        <name>FMN</name>
        <dbReference type="ChEBI" id="CHEBI:58210"/>
    </ligand>
</feature>
<dbReference type="InterPro" id="IPR012133">
    <property type="entry name" value="Alpha-hydoxy_acid_DH_FMN"/>
</dbReference>
<dbReference type="PIRSF" id="PIRSF000138">
    <property type="entry name" value="Al-hdrx_acd_dh"/>
    <property type="match status" value="1"/>
</dbReference>
<feature type="region of interest" description="Disordered" evidence="8">
    <location>
        <begin position="1"/>
        <end position="30"/>
    </location>
</feature>
<evidence type="ECO:0000256" key="5">
    <source>
        <dbReference type="ARBA" id="ARBA00024042"/>
    </source>
</evidence>
<dbReference type="PROSITE" id="PS51349">
    <property type="entry name" value="FMN_HYDROXY_ACID_DH_2"/>
    <property type="match status" value="1"/>
</dbReference>
<feature type="binding site" evidence="7">
    <location>
        <position position="271"/>
    </location>
    <ligand>
        <name>FMN</name>
        <dbReference type="ChEBI" id="CHEBI:58210"/>
    </ligand>
</feature>
<dbReference type="AlphaFoldDB" id="A0A538S789"/>
<dbReference type="SUPFAM" id="SSF51395">
    <property type="entry name" value="FMN-linked oxidoreductases"/>
    <property type="match status" value="1"/>
</dbReference>
<feature type="binding site" evidence="7">
    <location>
        <position position="298"/>
    </location>
    <ligand>
        <name>glyoxylate</name>
        <dbReference type="ChEBI" id="CHEBI:36655"/>
    </ligand>
</feature>
<proteinExistence type="inferred from homology"/>
<comment type="cofactor">
    <cofactor evidence="1">
        <name>FMN</name>
        <dbReference type="ChEBI" id="CHEBI:58210"/>
    </cofactor>
</comment>
<feature type="binding site" evidence="7">
    <location>
        <begin position="120"/>
        <end position="122"/>
    </location>
    <ligand>
        <name>FMN</name>
        <dbReference type="ChEBI" id="CHEBI:58210"/>
    </ligand>
</feature>
<organism evidence="10 11">
    <name type="scientific">Eiseniibacteriota bacterium</name>
    <dbReference type="NCBI Taxonomy" id="2212470"/>
    <lineage>
        <taxon>Bacteria</taxon>
        <taxon>Candidatus Eiseniibacteriota</taxon>
    </lineage>
</organism>
<feature type="binding site" evidence="7">
    <location>
        <position position="198"/>
    </location>
    <ligand>
        <name>FMN</name>
        <dbReference type="ChEBI" id="CHEBI:58210"/>
    </ligand>
</feature>
<feature type="domain" description="FMN hydroxy acid dehydrogenase" evidence="9">
    <location>
        <begin position="41"/>
        <end position="398"/>
    </location>
</feature>
<keyword evidence="2 7" id="KW-0285">Flavoprotein</keyword>
<dbReference type="GO" id="GO:0005737">
    <property type="term" value="C:cytoplasm"/>
    <property type="evidence" value="ECO:0007669"/>
    <property type="project" value="UniProtKB-ARBA"/>
</dbReference>
<feature type="binding site" evidence="7">
    <location>
        <position position="67"/>
    </location>
    <ligand>
        <name>glyoxylate</name>
        <dbReference type="ChEBI" id="CHEBI:36655"/>
    </ligand>
</feature>
<reference evidence="10 11" key="1">
    <citation type="journal article" date="2019" name="Nat. Microbiol.">
        <title>Mediterranean grassland soil C-N compound turnover is dependent on rainfall and depth, and is mediated by genomically divergent microorganisms.</title>
        <authorList>
            <person name="Diamond S."/>
            <person name="Andeer P.F."/>
            <person name="Li Z."/>
            <person name="Crits-Christoph A."/>
            <person name="Burstein D."/>
            <person name="Anantharaman K."/>
            <person name="Lane K.R."/>
            <person name="Thomas B.C."/>
            <person name="Pan C."/>
            <person name="Northen T.R."/>
            <person name="Banfield J.F."/>
        </authorList>
    </citation>
    <scope>NUCLEOTIDE SEQUENCE [LARGE SCALE GENOMIC DNA]</scope>
    <source>
        <strain evidence="10">WS_1</strain>
    </source>
</reference>
<dbReference type="GO" id="GO:0051707">
    <property type="term" value="P:response to other organism"/>
    <property type="evidence" value="ECO:0007669"/>
    <property type="project" value="UniProtKB-ARBA"/>
</dbReference>
<dbReference type="FunFam" id="3.20.20.70:FF:000204">
    <property type="entry name" value="Peroxisomal (S)-2-hydroxy-acid oxidase GLO4"/>
    <property type="match status" value="1"/>
</dbReference>
<evidence type="ECO:0000259" key="9">
    <source>
        <dbReference type="PROSITE" id="PS51349"/>
    </source>
</evidence>
<dbReference type="CDD" id="cd02809">
    <property type="entry name" value="alpha_hydroxyacid_oxid_FMN"/>
    <property type="match status" value="1"/>
</dbReference>
<evidence type="ECO:0000256" key="1">
    <source>
        <dbReference type="ARBA" id="ARBA00001917"/>
    </source>
</evidence>
<dbReference type="InterPro" id="IPR000262">
    <property type="entry name" value="FMN-dep_DH"/>
</dbReference>
<feature type="binding site" evidence="7">
    <location>
        <position position="295"/>
    </location>
    <ligand>
        <name>glyoxylate</name>
        <dbReference type="ChEBI" id="CHEBI:36655"/>
    </ligand>
</feature>
<dbReference type="InterPro" id="IPR008259">
    <property type="entry name" value="FMN_hydac_DH_AS"/>
</dbReference>
<evidence type="ECO:0000313" key="10">
    <source>
        <dbReference type="EMBL" id="TMQ47249.1"/>
    </source>
</evidence>
<gene>
    <name evidence="10" type="ORF">E6K71_10425</name>
</gene>
<sequence length="398" mass="43160">MRARKERAAKGAVDPSRSRSKSKSPRKIDRSLRRVVPAHPPPIASCANVLDFEVIARERLERAFYDYYAGGAEDEITLAANRGAFAEVFLRPRVLVDVSRIETSTTLLGTSVSMPVLIAPTAFHRLAHPDGELATAKAAGGARTLMVASTIATYTLEEIARVATGPLWYQLYVYKDRSLARNLIQRAERAGYRALCLTVDTPCLGTRERDVRNRFTLPPGILMRNFEAAGFDVASLGDSFHSYARRQLDCSLTWDSVAWLRSETKLPILLKGIIAAEDATLAVQHGVDGVIVSNHGGRQLDGTEATLRALPRVVDAVQGRAEVLMDGGVRRGTDVLKALALGARAVLVGRPCLWGLAAAGEEGVGRVLEMFRQELTLAMALCGCPEIGAIDRSLIASD</sequence>
<dbReference type="GO" id="GO:0016491">
    <property type="term" value="F:oxidoreductase activity"/>
    <property type="evidence" value="ECO:0007669"/>
    <property type="project" value="UniProtKB-KW"/>
</dbReference>
<dbReference type="EMBL" id="VBOR01000119">
    <property type="protein sequence ID" value="TMQ47249.1"/>
    <property type="molecule type" value="Genomic_DNA"/>
</dbReference>
<feature type="binding site" evidence="7">
    <location>
        <begin position="326"/>
        <end position="330"/>
    </location>
    <ligand>
        <name>FMN</name>
        <dbReference type="ChEBI" id="CHEBI:58210"/>
    </ligand>
</feature>
<feature type="binding site" evidence="7">
    <location>
        <position position="172"/>
    </location>
    <ligand>
        <name>glyoxylate</name>
        <dbReference type="ChEBI" id="CHEBI:36655"/>
    </ligand>
</feature>
<dbReference type="GO" id="GO:0010181">
    <property type="term" value="F:FMN binding"/>
    <property type="evidence" value="ECO:0007669"/>
    <property type="project" value="InterPro"/>
</dbReference>
<evidence type="ECO:0000256" key="8">
    <source>
        <dbReference type="SAM" id="MobiDB-lite"/>
    </source>
</evidence>
<feature type="binding site" evidence="7">
    <location>
        <position position="293"/>
    </location>
    <ligand>
        <name>FMN</name>
        <dbReference type="ChEBI" id="CHEBI:58210"/>
    </ligand>
</feature>
<evidence type="ECO:0000256" key="3">
    <source>
        <dbReference type="ARBA" id="ARBA00022643"/>
    </source>
</evidence>
<dbReference type="Proteomes" id="UP000316292">
    <property type="component" value="Unassembled WGS sequence"/>
</dbReference>
<keyword evidence="4" id="KW-0560">Oxidoreductase</keyword>
<keyword evidence="3 7" id="KW-0288">FMN</keyword>
<dbReference type="InterPro" id="IPR013785">
    <property type="entry name" value="Aldolase_TIM"/>
</dbReference>
<feature type="binding site" evidence="7">
    <location>
        <position position="207"/>
    </location>
    <ligand>
        <name>glyoxylate</name>
        <dbReference type="ChEBI" id="CHEBI:36655"/>
    </ligand>
</feature>
<dbReference type="Gene3D" id="3.20.20.70">
    <property type="entry name" value="Aldolase class I"/>
    <property type="match status" value="1"/>
</dbReference>
<protein>
    <submittedName>
        <fullName evidence="10">Alpha-hydroxy-acid oxidizing protein</fullName>
    </submittedName>
</protein>
<feature type="binding site" evidence="7">
    <location>
        <position position="170"/>
    </location>
    <ligand>
        <name>FMN</name>
        <dbReference type="ChEBI" id="CHEBI:58210"/>
    </ligand>
</feature>
<evidence type="ECO:0000256" key="4">
    <source>
        <dbReference type="ARBA" id="ARBA00023002"/>
    </source>
</evidence>
<dbReference type="GO" id="GO:0006952">
    <property type="term" value="P:defense response"/>
    <property type="evidence" value="ECO:0007669"/>
    <property type="project" value="UniProtKB-ARBA"/>
</dbReference>
<dbReference type="InterPro" id="IPR037396">
    <property type="entry name" value="FMN_HAD"/>
</dbReference>
<evidence type="ECO:0000256" key="7">
    <source>
        <dbReference type="PIRSR" id="PIRSR000138-2"/>
    </source>
</evidence>
<comment type="similarity">
    <text evidence="5">Belongs to the FMN-dependent alpha-hydroxy acid dehydrogenase family.</text>
</comment>
<evidence type="ECO:0000313" key="11">
    <source>
        <dbReference type="Proteomes" id="UP000316292"/>
    </source>
</evidence>
<comment type="caution">
    <text evidence="10">The sequence shown here is derived from an EMBL/GenBank/DDBJ whole genome shotgun (WGS) entry which is preliminary data.</text>
</comment>
<feature type="active site" description="Proton acceptor" evidence="6">
    <location>
        <position position="295"/>
    </location>
</feature>
<name>A0A538S789_UNCEI</name>
<dbReference type="PROSITE" id="PS00557">
    <property type="entry name" value="FMN_HYDROXY_ACID_DH_1"/>
    <property type="match status" value="1"/>
</dbReference>